<comment type="caution">
    <text evidence="1">The sequence shown here is derived from an EMBL/GenBank/DDBJ whole genome shotgun (WGS) entry which is preliminary data.</text>
</comment>
<protein>
    <submittedName>
        <fullName evidence="1">Uncharacterized protein</fullName>
    </submittedName>
</protein>
<dbReference type="EMBL" id="JACJRF010000010">
    <property type="protein sequence ID" value="MBD2344174.1"/>
    <property type="molecule type" value="Genomic_DNA"/>
</dbReference>
<keyword evidence="2" id="KW-1185">Reference proteome</keyword>
<reference evidence="1 2" key="1">
    <citation type="journal article" date="2020" name="ISME J.">
        <title>Comparative genomics reveals insights into cyanobacterial evolution and habitat adaptation.</title>
        <authorList>
            <person name="Chen M.Y."/>
            <person name="Teng W.K."/>
            <person name="Zhao L."/>
            <person name="Hu C.X."/>
            <person name="Zhou Y.K."/>
            <person name="Han B.P."/>
            <person name="Song L.R."/>
            <person name="Shu W.S."/>
        </authorList>
    </citation>
    <scope>NUCLEOTIDE SEQUENCE [LARGE SCALE GENOMIC DNA]</scope>
    <source>
        <strain evidence="1 2">FACHB-260</strain>
    </source>
</reference>
<evidence type="ECO:0000313" key="2">
    <source>
        <dbReference type="Proteomes" id="UP000607281"/>
    </source>
</evidence>
<dbReference type="RefSeq" id="WP_190406632.1">
    <property type="nucleotide sequence ID" value="NZ_JACJRF010000010.1"/>
</dbReference>
<sequence>MAEPTLEQVFGAGTTQDATTITILKSNLPGLTVSASNTAEALLTGILKRAAVNLTDANRETNLDQSVFVDLSLTPSFTTRINGANTETFIRNTISVELDKAYGTVEIDPDDY</sequence>
<dbReference type="Proteomes" id="UP000607281">
    <property type="component" value="Unassembled WGS sequence"/>
</dbReference>
<accession>A0ABR8CP72</accession>
<proteinExistence type="predicted"/>
<gene>
    <name evidence="1" type="ORF">H6G18_08430</name>
</gene>
<organism evidence="1 2">
    <name type="scientific">Anabaena subtropica FACHB-260</name>
    <dbReference type="NCBI Taxonomy" id="2692884"/>
    <lineage>
        <taxon>Bacteria</taxon>
        <taxon>Bacillati</taxon>
        <taxon>Cyanobacteriota</taxon>
        <taxon>Cyanophyceae</taxon>
        <taxon>Nostocales</taxon>
        <taxon>Nostocaceae</taxon>
        <taxon>Anabaena</taxon>
    </lineage>
</organism>
<name>A0ABR8CP72_9NOST</name>
<evidence type="ECO:0000313" key="1">
    <source>
        <dbReference type="EMBL" id="MBD2344174.1"/>
    </source>
</evidence>